<dbReference type="RefSeq" id="WP_118041009.1">
    <property type="nucleotide sequence ID" value="NZ_BQNJ01000001.1"/>
</dbReference>
<dbReference type="Pfam" id="PF00563">
    <property type="entry name" value="EAL"/>
    <property type="match status" value="1"/>
</dbReference>
<gene>
    <name evidence="4" type="ORF">CE91St55_39880</name>
</gene>
<dbReference type="InterPro" id="IPR029787">
    <property type="entry name" value="Nucleotide_cyclase"/>
</dbReference>
<evidence type="ECO:0000259" key="1">
    <source>
        <dbReference type="PROSITE" id="PS50113"/>
    </source>
</evidence>
<feature type="domain" description="GGDEF" evidence="3">
    <location>
        <begin position="414"/>
        <end position="547"/>
    </location>
</feature>
<accession>A0AA37JJE2</accession>
<dbReference type="NCBIfam" id="TIGR00254">
    <property type="entry name" value="GGDEF"/>
    <property type="match status" value="2"/>
</dbReference>
<evidence type="ECO:0008006" key="6">
    <source>
        <dbReference type="Google" id="ProtNLM"/>
    </source>
</evidence>
<dbReference type="InterPro" id="IPR035965">
    <property type="entry name" value="PAS-like_dom_sf"/>
</dbReference>
<dbReference type="CDD" id="cd01949">
    <property type="entry name" value="GGDEF"/>
    <property type="match status" value="2"/>
</dbReference>
<evidence type="ECO:0000259" key="2">
    <source>
        <dbReference type="PROSITE" id="PS50883"/>
    </source>
</evidence>
<reference evidence="4" key="1">
    <citation type="submission" date="2022-01" db="EMBL/GenBank/DDBJ databases">
        <title>Novel bile acid biosynthetic pathways are enriched in the microbiome of centenarians.</title>
        <authorList>
            <person name="Sato Y."/>
            <person name="Atarashi K."/>
            <person name="Plichta R.D."/>
            <person name="Arai Y."/>
            <person name="Sasajima S."/>
            <person name="Kearney M.S."/>
            <person name="Suda W."/>
            <person name="Takeshita K."/>
            <person name="Sasaki T."/>
            <person name="Okamoto S."/>
            <person name="Skelly N.A."/>
            <person name="Okamura Y."/>
            <person name="Vlamakis H."/>
            <person name="Li Y."/>
            <person name="Tanoue T."/>
            <person name="Takei H."/>
            <person name="Nittono H."/>
            <person name="Narushima S."/>
            <person name="Irie J."/>
            <person name="Itoh H."/>
            <person name="Moriya K."/>
            <person name="Sugiura Y."/>
            <person name="Suematsu M."/>
            <person name="Moritoki N."/>
            <person name="Shibata S."/>
            <person name="Littman R.D."/>
            <person name="Fischbach A.M."/>
            <person name="Uwamino Y."/>
            <person name="Inoue T."/>
            <person name="Honda A."/>
            <person name="Hattori M."/>
            <person name="Murai T."/>
            <person name="Xavier J.R."/>
            <person name="Hirose N."/>
            <person name="Honda K."/>
        </authorList>
    </citation>
    <scope>NUCLEOTIDE SEQUENCE</scope>
    <source>
        <strain evidence="4">CE91-St55</strain>
    </source>
</reference>
<dbReference type="InterPro" id="IPR000160">
    <property type="entry name" value="GGDEF_dom"/>
</dbReference>
<dbReference type="CDD" id="cd01948">
    <property type="entry name" value="EAL"/>
    <property type="match status" value="1"/>
</dbReference>
<evidence type="ECO:0000313" key="4">
    <source>
        <dbReference type="EMBL" id="GKH02007.1"/>
    </source>
</evidence>
<dbReference type="InterPro" id="IPR035919">
    <property type="entry name" value="EAL_sf"/>
</dbReference>
<feature type="domain" description="EAL" evidence="2">
    <location>
        <begin position="1002"/>
        <end position="1250"/>
    </location>
</feature>
<dbReference type="PROSITE" id="PS50113">
    <property type="entry name" value="PAC"/>
    <property type="match status" value="1"/>
</dbReference>
<dbReference type="PANTHER" id="PTHR44757:SF2">
    <property type="entry name" value="BIOFILM ARCHITECTURE MAINTENANCE PROTEIN MBAA"/>
    <property type="match status" value="1"/>
</dbReference>
<dbReference type="PROSITE" id="PS50883">
    <property type="entry name" value="EAL"/>
    <property type="match status" value="1"/>
</dbReference>
<protein>
    <recommendedName>
        <fullName evidence="6">EAL domain-containing protein</fullName>
    </recommendedName>
</protein>
<dbReference type="Gene3D" id="3.30.70.270">
    <property type="match status" value="2"/>
</dbReference>
<proteinExistence type="predicted"/>
<evidence type="ECO:0000259" key="3">
    <source>
        <dbReference type="PROSITE" id="PS50887"/>
    </source>
</evidence>
<feature type="domain" description="GGDEF" evidence="3">
    <location>
        <begin position="876"/>
        <end position="1000"/>
    </location>
</feature>
<dbReference type="Gene3D" id="3.20.20.450">
    <property type="entry name" value="EAL domain"/>
    <property type="match status" value="1"/>
</dbReference>
<dbReference type="Pfam" id="PF00990">
    <property type="entry name" value="GGDEF"/>
    <property type="match status" value="2"/>
</dbReference>
<feature type="domain" description="PAC" evidence="1">
    <location>
        <begin position="191"/>
        <end position="246"/>
    </location>
</feature>
<dbReference type="PROSITE" id="PS50887">
    <property type="entry name" value="GGDEF"/>
    <property type="match status" value="2"/>
</dbReference>
<dbReference type="SUPFAM" id="SSF55781">
    <property type="entry name" value="GAF domain-like"/>
    <property type="match status" value="1"/>
</dbReference>
<organism evidence="4 5">
    <name type="scientific">Hungatella hathewayi</name>
    <dbReference type="NCBI Taxonomy" id="154046"/>
    <lineage>
        <taxon>Bacteria</taxon>
        <taxon>Bacillati</taxon>
        <taxon>Bacillota</taxon>
        <taxon>Clostridia</taxon>
        <taxon>Lachnospirales</taxon>
        <taxon>Lachnospiraceae</taxon>
        <taxon>Hungatella</taxon>
    </lineage>
</organism>
<name>A0AA37JJE2_9FIRM</name>
<dbReference type="InterPro" id="IPR001633">
    <property type="entry name" value="EAL_dom"/>
</dbReference>
<dbReference type="PANTHER" id="PTHR44757">
    <property type="entry name" value="DIGUANYLATE CYCLASE DGCP"/>
    <property type="match status" value="1"/>
</dbReference>
<dbReference type="EMBL" id="BQNJ01000001">
    <property type="protein sequence ID" value="GKH02007.1"/>
    <property type="molecule type" value="Genomic_DNA"/>
</dbReference>
<dbReference type="SUPFAM" id="SSF141868">
    <property type="entry name" value="EAL domain-like"/>
    <property type="match status" value="1"/>
</dbReference>
<dbReference type="SMART" id="SM00267">
    <property type="entry name" value="GGDEF"/>
    <property type="match status" value="2"/>
</dbReference>
<dbReference type="InterPro" id="IPR000700">
    <property type="entry name" value="PAS-assoc_C"/>
</dbReference>
<dbReference type="SMART" id="SM00086">
    <property type="entry name" value="PAC"/>
    <property type="match status" value="2"/>
</dbReference>
<dbReference type="Gene3D" id="3.30.450.40">
    <property type="match status" value="1"/>
</dbReference>
<evidence type="ECO:0000313" key="5">
    <source>
        <dbReference type="Proteomes" id="UP001055091"/>
    </source>
</evidence>
<dbReference type="Gene3D" id="3.30.450.20">
    <property type="entry name" value="PAS domain"/>
    <property type="match status" value="1"/>
</dbReference>
<dbReference type="SUPFAM" id="SSF55785">
    <property type="entry name" value="PYP-like sensor domain (PAS domain)"/>
    <property type="match status" value="1"/>
</dbReference>
<dbReference type="Proteomes" id="UP001055091">
    <property type="component" value="Unassembled WGS sequence"/>
</dbReference>
<dbReference type="InterPro" id="IPR029016">
    <property type="entry name" value="GAF-like_dom_sf"/>
</dbReference>
<comment type="caution">
    <text evidence="4">The sequence shown here is derived from an EMBL/GenBank/DDBJ whole genome shotgun (WGS) entry which is preliminary data.</text>
</comment>
<dbReference type="InterPro" id="IPR001610">
    <property type="entry name" value="PAC"/>
</dbReference>
<sequence length="1250" mass="144623">MPQNSLQPDLPLIVIVADSAQKVRYVHEEMQKFLDYPVSGCSGRDLSEVIWDIAGQRLNGTPDKGYGELLFSRGTEEYRLTVQLLDSGREQAAPEITVILQKNGDTERRNLEQELSLNLQRYKIALSRCSNIIWEYHLDEDCAYLQGDRRLPFAPSGKITDFSKKMVKDKCVDPESLPALRQMFLDLKAGNSMACALLHIRRNDGGQRWFRVTHTVLRSGDGADHIAIGVAEDISREQKEQERYQQEEKYRQALVVDALASYEIDIDNDRIIEKIIENNKDMLASVGLSVNCRYTQFLKRWAEKNIHTEDRFIFLQEMNPDVLRRRFENGHQEAECEYRSLNANNEMIWCNTTIYLIESGGHLMGFVNVKNIEEKKRKELELLRQSRIDPLTGLLNRAACLQEINYLLKENGPEESALLIIDVDNFKMVNDTFGHMYGDKVLAGIAYKLRDIFDEDAIVGRLGGDEFLIFMFHIPGEDAVCHKAQIVARELQTIQQEGENQVVVTNSIGIAFSPRHGSRFQELYVKADTALRYAKQSGKSCYSVFGDKISRVVPMQYVNREWLLDELEEIVYISDIQDYTLLYVNRVGREQIGMKLEDFEKKKCYQMLQGRNTPCPFCNNAKLVKESFITWEYENPYLKKYFIVKDKLVEWNGRPVRMEIAVDVGNHLIGDYTTTDKYHMETVMLESLRTLNSAEDLESGITRILELITRFYDGCRSYIIEIDRERGYAHNTYEWCREGIPSQKDSLQNIALDAIPYIFETFNRKQHLIISRVEELKYTYPSEYQFLKRRRAHSLFAVPFEDETAFSGYIGVDNPNINQDTIRLLDTIAYNIANEIKKRRLYERLEFEAGHDTLSGLLNRSSFVRYQSEIEKKCGAPCGIITADINGLKQLNQDFGHSRGDETIIEVTRIMRSSFPEGDIFRLSGDEFVIVAMNMAYENFMKLVKNMGIELDSRTPSGVSLGTTWVEHLTDFDVLLHHAEELMLVNKQIYYKNSDEVRKHYSPEGLKLLVHDVEQGYYRLYLQPKFDPETGTVHSVEALSRYQAPGRDLQSPVKFVSLLEKMKLIRYLDFYMLEEVFRLLSRWKAEGKPLIPVSVNFSRITLLESDLFQMLTEIQSKYDVPCDMVMIEITERIGDMEHKVMESIGSKLRKAGFRISLDDFGADYANMSILSIMHFDEVKLDKSLVENLVENEKNQIIVRCIIEMCRRLHVDCVAEGVETKEQLDLLKEYGCTTIQGFYYSKPVDAEQFLV</sequence>
<dbReference type="AlphaFoldDB" id="A0AA37JJE2"/>
<dbReference type="InterPro" id="IPR043128">
    <property type="entry name" value="Rev_trsase/Diguanyl_cyclase"/>
</dbReference>
<dbReference type="InterPro" id="IPR052155">
    <property type="entry name" value="Biofilm_reg_signaling"/>
</dbReference>
<dbReference type="SMART" id="SM00052">
    <property type="entry name" value="EAL"/>
    <property type="match status" value="1"/>
</dbReference>
<dbReference type="SUPFAM" id="SSF55073">
    <property type="entry name" value="Nucleotide cyclase"/>
    <property type="match status" value="2"/>
</dbReference>